<accession>A0A381WAF8</accession>
<protein>
    <submittedName>
        <fullName evidence="2">Uncharacterized protein</fullName>
    </submittedName>
</protein>
<proteinExistence type="predicted"/>
<gene>
    <name evidence="2" type="ORF">METZ01_LOCUS101852</name>
</gene>
<evidence type="ECO:0000256" key="1">
    <source>
        <dbReference type="SAM" id="MobiDB-lite"/>
    </source>
</evidence>
<name>A0A381WAF8_9ZZZZ</name>
<feature type="region of interest" description="Disordered" evidence="1">
    <location>
        <begin position="35"/>
        <end position="57"/>
    </location>
</feature>
<feature type="region of interest" description="Disordered" evidence="1">
    <location>
        <begin position="98"/>
        <end position="117"/>
    </location>
</feature>
<feature type="compositionally biased region" description="Polar residues" evidence="1">
    <location>
        <begin position="45"/>
        <end position="57"/>
    </location>
</feature>
<dbReference type="AlphaFoldDB" id="A0A381WAF8"/>
<reference evidence="2" key="1">
    <citation type="submission" date="2018-05" db="EMBL/GenBank/DDBJ databases">
        <authorList>
            <person name="Lanie J.A."/>
            <person name="Ng W.-L."/>
            <person name="Kazmierczak K.M."/>
            <person name="Andrzejewski T.M."/>
            <person name="Davidsen T.M."/>
            <person name="Wayne K.J."/>
            <person name="Tettelin H."/>
            <person name="Glass J.I."/>
            <person name="Rusch D."/>
            <person name="Podicherti R."/>
            <person name="Tsui H.-C.T."/>
            <person name="Winkler M.E."/>
        </authorList>
    </citation>
    <scope>NUCLEOTIDE SEQUENCE</scope>
</reference>
<evidence type="ECO:0000313" key="2">
    <source>
        <dbReference type="EMBL" id="SVA48998.1"/>
    </source>
</evidence>
<organism evidence="2">
    <name type="scientific">marine metagenome</name>
    <dbReference type="NCBI Taxonomy" id="408172"/>
    <lineage>
        <taxon>unclassified sequences</taxon>
        <taxon>metagenomes</taxon>
        <taxon>ecological metagenomes</taxon>
    </lineage>
</organism>
<sequence>MNLKLFVALVAVTSLAILGVSACATEPEVASVVEEPPVEAPGALASSSGEPTGSHTSAEWQVWAYSNAAPSFIGENATILDADSNVLREGTNGWTCLAANPRGMSDPENGWNDALEA</sequence>
<dbReference type="EMBL" id="UINC01011066">
    <property type="protein sequence ID" value="SVA48998.1"/>
    <property type="molecule type" value="Genomic_DNA"/>
</dbReference>
<dbReference type="PROSITE" id="PS51257">
    <property type="entry name" value="PROKAR_LIPOPROTEIN"/>
    <property type="match status" value="1"/>
</dbReference>
<feature type="non-terminal residue" evidence="2">
    <location>
        <position position="117"/>
    </location>
</feature>